<proteinExistence type="predicted"/>
<evidence type="ECO:0000313" key="2">
    <source>
        <dbReference type="Proteomes" id="UP000469346"/>
    </source>
</evidence>
<dbReference type="EMBL" id="JAAGRR010000287">
    <property type="protein sequence ID" value="NDY43680.1"/>
    <property type="molecule type" value="Genomic_DNA"/>
</dbReference>
<dbReference type="Proteomes" id="UP000469346">
    <property type="component" value="Unassembled WGS sequence"/>
</dbReference>
<sequence>RSEELLRALRYERALVYEDLGQRRRARSELEKLYAEDPDYEDVAARLGL</sequence>
<gene>
    <name evidence="1" type="ORF">G3N55_12645</name>
</gene>
<protein>
    <submittedName>
        <fullName evidence="1">DUF4236 domain-containing protein</fullName>
    </submittedName>
</protein>
<dbReference type="InterPro" id="IPR011990">
    <property type="entry name" value="TPR-like_helical_dom_sf"/>
</dbReference>
<evidence type="ECO:0000313" key="1">
    <source>
        <dbReference type="EMBL" id="NDY43680.1"/>
    </source>
</evidence>
<reference evidence="1 2" key="1">
    <citation type="submission" date="2020-02" db="EMBL/GenBank/DDBJ databases">
        <title>Comparative genomics of sulfur disproportionating microorganisms.</title>
        <authorList>
            <person name="Ward L.M."/>
            <person name="Bertran E."/>
            <person name="Johnston D.T."/>
        </authorList>
    </citation>
    <scope>NUCLEOTIDE SEQUENCE [LARGE SCALE GENOMIC DNA]</scope>
    <source>
        <strain evidence="1 2">DSM 100025</strain>
    </source>
</reference>
<accession>A0A6N9TTG5</accession>
<organism evidence="1 2">
    <name type="scientific">Dissulfurirhabdus thermomarina</name>
    <dbReference type="NCBI Taxonomy" id="1765737"/>
    <lineage>
        <taxon>Bacteria</taxon>
        <taxon>Deltaproteobacteria</taxon>
        <taxon>Dissulfurirhabdaceae</taxon>
        <taxon>Dissulfurirhabdus</taxon>
    </lineage>
</organism>
<keyword evidence="2" id="KW-1185">Reference proteome</keyword>
<dbReference type="AlphaFoldDB" id="A0A6N9TTG5"/>
<comment type="caution">
    <text evidence="1">The sequence shown here is derived from an EMBL/GenBank/DDBJ whole genome shotgun (WGS) entry which is preliminary data.</text>
</comment>
<feature type="non-terminal residue" evidence="1">
    <location>
        <position position="1"/>
    </location>
</feature>
<name>A0A6N9TTG5_DISTH</name>
<dbReference type="SUPFAM" id="SSF48452">
    <property type="entry name" value="TPR-like"/>
    <property type="match status" value="1"/>
</dbReference>